<sequence>MNKASPADLRKCLEDANMLASSGIRFVPMPAATDAEYAMLSAMFMDKLESIAVEAEKSEGGAA</sequence>
<reference evidence="1" key="1">
    <citation type="submission" date="2018-10" db="EMBL/GenBank/DDBJ databases">
        <authorList>
            <consortium name="PulseNet: The National Subtyping Network for Foodborne Disease Surveillance"/>
            <person name="Tarr C.L."/>
            <person name="Trees E."/>
            <person name="Katz L.S."/>
            <person name="Carleton-Romer H.A."/>
            <person name="Stroika S."/>
            <person name="Kucerova Z."/>
            <person name="Roache K.F."/>
            <person name="Sabol A.L."/>
            <person name="Besser J."/>
            <person name="Gerner-Smidt P."/>
        </authorList>
    </citation>
    <scope>NUCLEOTIDE SEQUENCE [LARGE SCALE GENOMIC DNA]</scope>
    <source>
        <strain evidence="1">PNUSAS059279</strain>
    </source>
</reference>
<dbReference type="InterPro" id="IPR009814">
    <property type="entry name" value="Phage_lambda_Xis_Q38267"/>
</dbReference>
<protein>
    <submittedName>
        <fullName evidence="1">DUF1382 family protein</fullName>
    </submittedName>
</protein>
<dbReference type="Pfam" id="PF07131">
    <property type="entry name" value="DUF1382"/>
    <property type="match status" value="1"/>
</dbReference>
<evidence type="ECO:0000313" key="1">
    <source>
        <dbReference type="EMBL" id="MFX61809.1"/>
    </source>
</evidence>
<name>A0A3J8WIS5_SALER</name>
<proteinExistence type="predicted"/>
<organism evidence="1">
    <name type="scientific">Salmonella enterica</name>
    <name type="common">Salmonella choleraesuis</name>
    <dbReference type="NCBI Taxonomy" id="28901"/>
    <lineage>
        <taxon>Bacteria</taxon>
        <taxon>Pseudomonadati</taxon>
        <taxon>Pseudomonadota</taxon>
        <taxon>Gammaproteobacteria</taxon>
        <taxon>Enterobacterales</taxon>
        <taxon>Enterobacteriaceae</taxon>
        <taxon>Salmonella</taxon>
    </lineage>
</organism>
<accession>A0A3J8WIS5</accession>
<dbReference type="EMBL" id="RNGN01000004">
    <property type="protein sequence ID" value="MFX61809.1"/>
    <property type="molecule type" value="Genomic_DNA"/>
</dbReference>
<gene>
    <name evidence="1" type="ORF">ED173_02185</name>
</gene>
<comment type="caution">
    <text evidence="1">The sequence shown here is derived from an EMBL/GenBank/DDBJ whole genome shotgun (WGS) entry which is preliminary data.</text>
</comment>
<dbReference type="AlphaFoldDB" id="A0A3J8WIS5"/>
<dbReference type="Proteomes" id="UP000885417">
    <property type="component" value="Unassembled WGS sequence"/>
</dbReference>